<dbReference type="OrthoDB" id="3970464at2759"/>
<dbReference type="CDD" id="cd02005">
    <property type="entry name" value="TPP_PDC_IPDC"/>
    <property type="match status" value="1"/>
</dbReference>
<dbReference type="FunFam" id="3.40.50.970:FF:000024">
    <property type="entry name" value="Pyruvate decarboxylase isozyme"/>
    <property type="match status" value="1"/>
</dbReference>
<dbReference type="GO" id="GO:0004737">
    <property type="term" value="F:pyruvate decarboxylase activity"/>
    <property type="evidence" value="ECO:0007669"/>
    <property type="project" value="TreeGrafter"/>
</dbReference>
<comment type="cofactor">
    <cofactor evidence="1">
        <name>thiamine diphosphate</name>
        <dbReference type="ChEBI" id="CHEBI:58937"/>
    </cofactor>
</comment>
<protein>
    <submittedName>
        <fullName evidence="13">Pyruvate/indole-pyruvate carboxylase, putative</fullName>
        <ecNumber evidence="13">4.1.1.74</ecNumber>
    </submittedName>
</protein>
<keyword evidence="7 13" id="KW-0456">Lyase</keyword>
<evidence type="ECO:0000259" key="11">
    <source>
        <dbReference type="Pfam" id="PF02775"/>
    </source>
</evidence>
<keyword evidence="6 9" id="KW-0786">Thiamine pyrophosphate</keyword>
<evidence type="ECO:0000256" key="7">
    <source>
        <dbReference type="ARBA" id="ARBA00023239"/>
    </source>
</evidence>
<dbReference type="GeneID" id="22574505"/>
<dbReference type="PIRSF" id="PIRSF036565">
    <property type="entry name" value="Pyruvt_ip_decrb"/>
    <property type="match status" value="1"/>
</dbReference>
<evidence type="ECO:0000256" key="2">
    <source>
        <dbReference type="ARBA" id="ARBA00007812"/>
    </source>
</evidence>
<feature type="domain" description="Thiamine pyrophosphate enzyme TPP-binding" evidence="11">
    <location>
        <begin position="386"/>
        <end position="472"/>
    </location>
</feature>
<dbReference type="InterPro" id="IPR029061">
    <property type="entry name" value="THDP-binding"/>
</dbReference>
<dbReference type="InterPro" id="IPR047214">
    <property type="entry name" value="TPP_PDC_IPDC"/>
</dbReference>
<dbReference type="Pfam" id="PF02776">
    <property type="entry name" value="TPP_enzyme_N"/>
    <property type="match status" value="1"/>
</dbReference>
<dbReference type="InterPro" id="IPR011766">
    <property type="entry name" value="TPP_enzyme_TPP-bd"/>
</dbReference>
<keyword evidence="13" id="KW-0670">Pyruvate</keyword>
<dbReference type="GO" id="GO:0047434">
    <property type="term" value="F:indolepyruvate decarboxylase activity"/>
    <property type="evidence" value="ECO:0007669"/>
    <property type="project" value="UniProtKB-EC"/>
</dbReference>
<feature type="domain" description="Thiamine pyrophosphate enzyme central" evidence="10">
    <location>
        <begin position="202"/>
        <end position="329"/>
    </location>
</feature>
<dbReference type="Proteomes" id="UP000063063">
    <property type="component" value="Chromosome 20"/>
</dbReference>
<evidence type="ECO:0000256" key="4">
    <source>
        <dbReference type="ARBA" id="ARBA00022793"/>
    </source>
</evidence>
<proteinExistence type="inferred from homology"/>
<feature type="binding site" evidence="8">
    <location>
        <position position="437"/>
    </location>
    <ligand>
        <name>Mg(2+)</name>
        <dbReference type="ChEBI" id="CHEBI:18420"/>
    </ligand>
</feature>
<organism evidence="13 14">
    <name type="scientific">Leishmania panamensis</name>
    <dbReference type="NCBI Taxonomy" id="5679"/>
    <lineage>
        <taxon>Eukaryota</taxon>
        <taxon>Discoba</taxon>
        <taxon>Euglenozoa</taxon>
        <taxon>Kinetoplastea</taxon>
        <taxon>Metakinetoplastina</taxon>
        <taxon>Trypanosomatida</taxon>
        <taxon>Trypanosomatidae</taxon>
        <taxon>Leishmaniinae</taxon>
        <taxon>Leishmania</taxon>
        <taxon>Leishmania guyanensis species complex</taxon>
    </lineage>
</organism>
<keyword evidence="14" id="KW-1185">Reference proteome</keyword>
<evidence type="ECO:0000256" key="1">
    <source>
        <dbReference type="ARBA" id="ARBA00001964"/>
    </source>
</evidence>
<evidence type="ECO:0000256" key="3">
    <source>
        <dbReference type="ARBA" id="ARBA00022723"/>
    </source>
</evidence>
<dbReference type="GO" id="GO:0005829">
    <property type="term" value="C:cytosol"/>
    <property type="evidence" value="ECO:0007669"/>
    <property type="project" value="TreeGrafter"/>
</dbReference>
<dbReference type="VEuPathDB" id="TriTrypDB:LPAL13_200035400"/>
<dbReference type="RefSeq" id="XP_010698497.1">
    <property type="nucleotide sequence ID" value="XM_010700195.1"/>
</dbReference>
<evidence type="ECO:0000256" key="6">
    <source>
        <dbReference type="ARBA" id="ARBA00023052"/>
    </source>
</evidence>
<dbReference type="InterPro" id="IPR012110">
    <property type="entry name" value="PDC/IPDC-like"/>
</dbReference>
<accession>A0A088RPN3</accession>
<evidence type="ECO:0000256" key="5">
    <source>
        <dbReference type="ARBA" id="ARBA00022842"/>
    </source>
</evidence>
<dbReference type="SUPFAM" id="SSF52467">
    <property type="entry name" value="DHS-like NAD/FAD-binding domain"/>
    <property type="match status" value="1"/>
</dbReference>
<dbReference type="SUPFAM" id="SSF52518">
    <property type="entry name" value="Thiamin diphosphate-binding fold (THDP-binding)"/>
    <property type="match status" value="2"/>
</dbReference>
<comment type="similarity">
    <text evidence="2 9">Belongs to the TPP enzyme family.</text>
</comment>
<evidence type="ECO:0000313" key="13">
    <source>
        <dbReference type="EMBL" id="AIN97790.1"/>
    </source>
</evidence>
<feature type="binding site" evidence="8">
    <location>
        <position position="464"/>
    </location>
    <ligand>
        <name>Mg(2+)</name>
        <dbReference type="ChEBI" id="CHEBI:18420"/>
    </ligand>
</feature>
<name>A0A088RPN3_LEIPA</name>
<gene>
    <name evidence="13" type="ORF">LPMP_202950</name>
</gene>
<evidence type="ECO:0000256" key="8">
    <source>
        <dbReference type="PIRSR" id="PIRSR036565-2"/>
    </source>
</evidence>
<reference evidence="13 14" key="1">
    <citation type="journal article" date="2015" name="Sci. Rep.">
        <title>The genome of Leishmania panamensis: insights into genomics of the L. (Viannia) subgenus.</title>
        <authorList>
            <person name="Llanes A."/>
            <person name="Restrepo C.M."/>
            <person name="Vecchio G.D."/>
            <person name="Anguizola F.J."/>
            <person name="Lleonart R."/>
        </authorList>
    </citation>
    <scope>NUCLEOTIDE SEQUENCE [LARGE SCALE GENOMIC DNA]</scope>
    <source>
        <strain evidence="13 14">MHOM/PA/94/PSC-1</strain>
    </source>
</reference>
<dbReference type="Pfam" id="PF00205">
    <property type="entry name" value="TPP_enzyme_M"/>
    <property type="match status" value="1"/>
</dbReference>
<dbReference type="GO" id="GO:0000287">
    <property type="term" value="F:magnesium ion binding"/>
    <property type="evidence" value="ECO:0007669"/>
    <property type="project" value="InterPro"/>
</dbReference>
<dbReference type="FunFam" id="3.40.50.970:FF:000019">
    <property type="entry name" value="Pyruvate decarboxylase isozyme"/>
    <property type="match status" value="1"/>
</dbReference>
<dbReference type="VEuPathDB" id="TriTrypDB:LPMP_202950"/>
<evidence type="ECO:0000256" key="9">
    <source>
        <dbReference type="RuleBase" id="RU362132"/>
    </source>
</evidence>
<sequence length="550" mass="59989">MPFNGYTVSCYLLDRLVEAGCEHLFGVPGDFNLRFLDDVMTNPRMKWVGTANELNAAYAADGYARQRGLGAVTTTCGVGELSALNGIGGSFAESVPVIHIAGAPSTKSQGNRELLHHTLGDGNHAHFLHISAEVCCIAVMLTPENCLMEIDRVITEVLYQKKPGYIALPTNLAEMIVPPPPTKLMRRLPEVSPDSVSAFKHTVASHLHSSCNPAVLTGHLIQRYQCGPLVNRFLENVRIPYAPAVLGKGAVNEHLENYVGTYIAGNAPCPAKSVIENADVCISIGVQFVDTVTAVFRHKIDPLKLIDIQPFFAKVGDQIFPQVPMEVAVKVVEETAMECHTNWSTEYPDPASFRSPDSADTLDLCHVWREIQNGLRPNDVLLVDLGTSSFTSALLRLPQGCDMLCQQMWASIGYTLPAAIGAQLADENRRVVCIIGDGAAQMTVQELGTAARYRLKPTYILVNNDGYTIERFIRGWDSSYNDVAVWDWTGLARNFCKGVEPRTCLVNSVGGVEAVLRKSQDNMVFAEVLVGKFEGPLCTSVQLPGKPTSK</sequence>
<dbReference type="InterPro" id="IPR047213">
    <property type="entry name" value="TPP_PYR_PDC_IPDC-like"/>
</dbReference>
<dbReference type="EC" id="4.1.1.74" evidence="13"/>
<dbReference type="CDD" id="cd07038">
    <property type="entry name" value="TPP_PYR_PDC_IPDC_like"/>
    <property type="match status" value="1"/>
</dbReference>
<evidence type="ECO:0000259" key="12">
    <source>
        <dbReference type="Pfam" id="PF02776"/>
    </source>
</evidence>
<dbReference type="InterPro" id="IPR012001">
    <property type="entry name" value="Thiamin_PyroP_enz_TPP-bd_dom"/>
</dbReference>
<dbReference type="eggNOG" id="KOG1184">
    <property type="taxonomic scope" value="Eukaryota"/>
</dbReference>
<comment type="cofactor">
    <cofactor evidence="8">
        <name>Mg(2+)</name>
        <dbReference type="ChEBI" id="CHEBI:18420"/>
    </cofactor>
    <text evidence="8">Binds 1 Mg(2+) per subunit.</text>
</comment>
<dbReference type="Gene3D" id="3.40.50.1220">
    <property type="entry name" value="TPP-binding domain"/>
    <property type="match status" value="1"/>
</dbReference>
<keyword evidence="5 8" id="KW-0460">Magnesium</keyword>
<dbReference type="GO" id="GO:0000949">
    <property type="term" value="P:aromatic amino acid family catabolic process to alcohol via Ehrlich pathway"/>
    <property type="evidence" value="ECO:0007669"/>
    <property type="project" value="TreeGrafter"/>
</dbReference>
<dbReference type="Pfam" id="PF02775">
    <property type="entry name" value="TPP_enzyme_C"/>
    <property type="match status" value="1"/>
</dbReference>
<dbReference type="KEGG" id="lpan:LPMP_202950"/>
<keyword evidence="3 8" id="KW-0479">Metal-binding</keyword>
<feature type="binding site" evidence="8">
    <location>
        <position position="466"/>
    </location>
    <ligand>
        <name>Mg(2+)</name>
        <dbReference type="ChEBI" id="CHEBI:18420"/>
    </ligand>
</feature>
<evidence type="ECO:0000259" key="10">
    <source>
        <dbReference type="Pfam" id="PF00205"/>
    </source>
</evidence>
<dbReference type="EMBL" id="CP009389">
    <property type="protein sequence ID" value="AIN97790.1"/>
    <property type="molecule type" value="Genomic_DNA"/>
</dbReference>
<dbReference type="Gene3D" id="3.40.50.970">
    <property type="match status" value="2"/>
</dbReference>
<dbReference type="PANTHER" id="PTHR43452:SF30">
    <property type="entry name" value="PYRUVATE DECARBOXYLASE ISOZYME 1-RELATED"/>
    <property type="match status" value="1"/>
</dbReference>
<dbReference type="InterPro" id="IPR029035">
    <property type="entry name" value="DHS-like_NAD/FAD-binding_dom"/>
</dbReference>
<dbReference type="GO" id="GO:0030976">
    <property type="term" value="F:thiamine pyrophosphate binding"/>
    <property type="evidence" value="ECO:0007669"/>
    <property type="project" value="InterPro"/>
</dbReference>
<keyword evidence="4" id="KW-0210">Decarboxylase</keyword>
<dbReference type="PANTHER" id="PTHR43452">
    <property type="entry name" value="PYRUVATE DECARBOXYLASE"/>
    <property type="match status" value="1"/>
</dbReference>
<evidence type="ECO:0000313" key="14">
    <source>
        <dbReference type="Proteomes" id="UP000063063"/>
    </source>
</evidence>
<dbReference type="AlphaFoldDB" id="A0A088RPN3"/>
<feature type="domain" description="Thiamine pyrophosphate enzyme N-terminal TPP-binding" evidence="12">
    <location>
        <begin position="7"/>
        <end position="116"/>
    </location>
</feature>
<dbReference type="InterPro" id="IPR012000">
    <property type="entry name" value="Thiamin_PyroP_enz_cen_dom"/>
</dbReference>